<dbReference type="InterPro" id="IPR016156">
    <property type="entry name" value="FAD/NAD-linked_Rdtase_dimer_sf"/>
</dbReference>
<dbReference type="SUPFAM" id="SSF51905">
    <property type="entry name" value="FAD/NAD(P)-binding domain"/>
    <property type="match status" value="2"/>
</dbReference>
<sequence length="392" mass="41491">MRTPERVVIVGASIGGLTVAETLREEGFAGEITLLGDETRLPYARPPLSKQILAGEWEPEQAAIRTASELDLLDIRVLTGRRATGLDVDARILHTADGPLAFDELVIATGTQPRPHPVLPEASTLRTMDDALRLRERMDAAGRVAVIGSGILGSEIASAARKRDSEVLLVGRSGALGFGGVGTLLSEELSRLHLAHGIELALRAEVTAARPAGAGAAELTFDDGSTRAFDLVVTMIGGTPCTEWLVSSTLDLANGIACDPFGVAAPGISAVGDVAAWLDPITGCHRRVEHQSNAIEQAIAVAGRIAHGAERAQPVPLFWSEIHGTRIHAYGWFDPERPLAELPKTSDSTGTVYSSHDLAGELRGIVGWNAPPRDFRTARAAVVTTRPLVLHA</sequence>
<dbReference type="InterPro" id="IPR023753">
    <property type="entry name" value="FAD/NAD-binding_dom"/>
</dbReference>
<evidence type="ECO:0000256" key="4">
    <source>
        <dbReference type="ARBA" id="ARBA00023002"/>
    </source>
</evidence>
<keyword evidence="3" id="KW-0274">FAD</keyword>
<keyword evidence="2" id="KW-0285">Flavoprotein</keyword>
<dbReference type="InterPro" id="IPR036188">
    <property type="entry name" value="FAD/NAD-bd_sf"/>
</dbReference>
<proteinExistence type="predicted"/>
<dbReference type="GO" id="GO:0016651">
    <property type="term" value="F:oxidoreductase activity, acting on NAD(P)H"/>
    <property type="evidence" value="ECO:0007669"/>
    <property type="project" value="TreeGrafter"/>
</dbReference>
<name>A0A7Y9GK48_9MICO</name>
<dbReference type="SUPFAM" id="SSF55424">
    <property type="entry name" value="FAD/NAD-linked reductases, dimerisation (C-terminal) domain"/>
    <property type="match status" value="1"/>
</dbReference>
<comment type="cofactor">
    <cofactor evidence="1">
        <name>FAD</name>
        <dbReference type="ChEBI" id="CHEBI:57692"/>
    </cofactor>
</comment>
<dbReference type="InterPro" id="IPR050446">
    <property type="entry name" value="FAD-oxidoreductase/Apoptosis"/>
</dbReference>
<keyword evidence="7" id="KW-1185">Reference proteome</keyword>
<accession>A0A7Y9GK48</accession>
<evidence type="ECO:0000256" key="3">
    <source>
        <dbReference type="ARBA" id="ARBA00022827"/>
    </source>
</evidence>
<dbReference type="AlphaFoldDB" id="A0A7Y9GK48"/>
<feature type="domain" description="FAD/NAD(P)-binding" evidence="5">
    <location>
        <begin position="6"/>
        <end position="298"/>
    </location>
</feature>
<reference evidence="6 7" key="1">
    <citation type="submission" date="2020-07" db="EMBL/GenBank/DDBJ databases">
        <title>Sequencing the genomes of 1000 actinobacteria strains.</title>
        <authorList>
            <person name="Klenk H.-P."/>
        </authorList>
    </citation>
    <scope>NUCLEOTIDE SEQUENCE [LARGE SCALE GENOMIC DNA]</scope>
    <source>
        <strain evidence="6 7">DSM 24662</strain>
    </source>
</reference>
<evidence type="ECO:0000313" key="7">
    <source>
        <dbReference type="Proteomes" id="UP000576969"/>
    </source>
</evidence>
<dbReference type="Gene3D" id="3.50.50.60">
    <property type="entry name" value="FAD/NAD(P)-binding domain"/>
    <property type="match status" value="2"/>
</dbReference>
<comment type="caution">
    <text evidence="6">The sequence shown here is derived from an EMBL/GenBank/DDBJ whole genome shotgun (WGS) entry which is preliminary data.</text>
</comment>
<dbReference type="PANTHER" id="PTHR43557:SF2">
    <property type="entry name" value="RIESKE DOMAIN-CONTAINING PROTEIN-RELATED"/>
    <property type="match status" value="1"/>
</dbReference>
<dbReference type="GO" id="GO:0005737">
    <property type="term" value="C:cytoplasm"/>
    <property type="evidence" value="ECO:0007669"/>
    <property type="project" value="TreeGrafter"/>
</dbReference>
<dbReference type="PRINTS" id="PR00368">
    <property type="entry name" value="FADPNR"/>
</dbReference>
<evidence type="ECO:0000259" key="5">
    <source>
        <dbReference type="Pfam" id="PF07992"/>
    </source>
</evidence>
<evidence type="ECO:0000256" key="2">
    <source>
        <dbReference type="ARBA" id="ARBA00022630"/>
    </source>
</evidence>
<dbReference type="Gene3D" id="3.30.390.30">
    <property type="match status" value="1"/>
</dbReference>
<dbReference type="PANTHER" id="PTHR43557">
    <property type="entry name" value="APOPTOSIS-INDUCING FACTOR 1"/>
    <property type="match status" value="1"/>
</dbReference>
<gene>
    <name evidence="6" type="ORF">BJ991_000030</name>
</gene>
<organism evidence="6 7">
    <name type="scientific">Microbacterium immunditiarum</name>
    <dbReference type="NCBI Taxonomy" id="337480"/>
    <lineage>
        <taxon>Bacteria</taxon>
        <taxon>Bacillati</taxon>
        <taxon>Actinomycetota</taxon>
        <taxon>Actinomycetes</taxon>
        <taxon>Micrococcales</taxon>
        <taxon>Microbacteriaceae</taxon>
        <taxon>Microbacterium</taxon>
    </lineage>
</organism>
<protein>
    <submittedName>
        <fullName evidence="6">NADPH-dependent 2,4-dienoyl-CoA reductase/sulfur reductase-like enzyme</fullName>
    </submittedName>
</protein>
<dbReference type="Proteomes" id="UP000576969">
    <property type="component" value="Unassembled WGS sequence"/>
</dbReference>
<dbReference type="RefSeq" id="WP_179486453.1">
    <property type="nucleotide sequence ID" value="NZ_JACCBV010000001.1"/>
</dbReference>
<evidence type="ECO:0000313" key="6">
    <source>
        <dbReference type="EMBL" id="NYE18002.1"/>
    </source>
</evidence>
<dbReference type="Pfam" id="PF07992">
    <property type="entry name" value="Pyr_redox_2"/>
    <property type="match status" value="1"/>
</dbReference>
<keyword evidence="4" id="KW-0560">Oxidoreductase</keyword>
<dbReference type="EMBL" id="JACCBV010000001">
    <property type="protein sequence ID" value="NYE18002.1"/>
    <property type="molecule type" value="Genomic_DNA"/>
</dbReference>
<evidence type="ECO:0000256" key="1">
    <source>
        <dbReference type="ARBA" id="ARBA00001974"/>
    </source>
</evidence>